<dbReference type="GO" id="GO:0022857">
    <property type="term" value="F:transmembrane transporter activity"/>
    <property type="evidence" value="ECO:0007669"/>
    <property type="project" value="InterPro"/>
</dbReference>
<evidence type="ECO:0000256" key="1">
    <source>
        <dbReference type="ARBA" id="ARBA00004651"/>
    </source>
</evidence>
<dbReference type="InterPro" id="IPR000390">
    <property type="entry name" value="Small_drug/metabolite_transptr"/>
</dbReference>
<dbReference type="Gene3D" id="1.10.3730.20">
    <property type="match status" value="1"/>
</dbReference>
<reference evidence="8 9" key="1">
    <citation type="submission" date="2017-07" db="EMBL/GenBank/DDBJ databases">
        <title>Isolation and whole genome analysis of endospore-forming bacteria from heroin.</title>
        <authorList>
            <person name="Kalinowski J."/>
            <person name="Ahrens B."/>
            <person name="Al-Dilaimi A."/>
            <person name="Winkler A."/>
            <person name="Wibberg D."/>
            <person name="Schleenbecker U."/>
            <person name="Ruckert C."/>
            <person name="Wolfel R."/>
            <person name="Grass G."/>
        </authorList>
    </citation>
    <scope>NUCLEOTIDE SEQUENCE [LARGE SCALE GENOMIC DNA]</scope>
    <source>
        <strain evidence="8 9">7539</strain>
    </source>
</reference>
<keyword evidence="3" id="KW-1003">Cell membrane</keyword>
<keyword evidence="6" id="KW-0472">Membrane</keyword>
<accession>A0A268P0T6</accession>
<keyword evidence="2" id="KW-0813">Transport</keyword>
<keyword evidence="5" id="KW-1133">Transmembrane helix</keyword>
<organism evidence="8 9">
    <name type="scientific">Shouchella clausii</name>
    <name type="common">Alkalihalobacillus clausii</name>
    <dbReference type="NCBI Taxonomy" id="79880"/>
    <lineage>
        <taxon>Bacteria</taxon>
        <taxon>Bacillati</taxon>
        <taxon>Bacillota</taxon>
        <taxon>Bacilli</taxon>
        <taxon>Bacillales</taxon>
        <taxon>Bacillaceae</taxon>
        <taxon>Shouchella</taxon>
    </lineage>
</organism>
<proteinExistence type="inferred from homology"/>
<evidence type="ECO:0000256" key="3">
    <source>
        <dbReference type="ARBA" id="ARBA00022475"/>
    </source>
</evidence>
<dbReference type="RefSeq" id="WP_011248677.1">
    <property type="nucleotide sequence ID" value="NZ_BOQQ01000004.1"/>
</dbReference>
<evidence type="ECO:0000313" key="9">
    <source>
        <dbReference type="Proteomes" id="UP000216207"/>
    </source>
</evidence>
<dbReference type="PANTHER" id="PTHR30561">
    <property type="entry name" value="SMR FAMILY PROTON-DEPENDENT DRUG EFFLUX TRANSPORTER SUGE"/>
    <property type="match status" value="1"/>
</dbReference>
<dbReference type="Proteomes" id="UP000216207">
    <property type="component" value="Unassembled WGS sequence"/>
</dbReference>
<gene>
    <name evidence="8" type="ORF">CHH72_11030</name>
</gene>
<dbReference type="InterPro" id="IPR045324">
    <property type="entry name" value="Small_multidrug_res"/>
</dbReference>
<dbReference type="InterPro" id="IPR037185">
    <property type="entry name" value="EmrE-like"/>
</dbReference>
<evidence type="ECO:0000256" key="7">
    <source>
        <dbReference type="RuleBase" id="RU003942"/>
    </source>
</evidence>
<dbReference type="GO" id="GO:0005886">
    <property type="term" value="C:plasma membrane"/>
    <property type="evidence" value="ECO:0007669"/>
    <property type="project" value="UniProtKB-SubCell"/>
</dbReference>
<evidence type="ECO:0000313" key="8">
    <source>
        <dbReference type="EMBL" id="PAE88900.1"/>
    </source>
</evidence>
<dbReference type="OMA" id="CLWMAQK"/>
<evidence type="ECO:0000256" key="4">
    <source>
        <dbReference type="ARBA" id="ARBA00022692"/>
    </source>
</evidence>
<comment type="similarity">
    <text evidence="7">Belongs to the drug/metabolite transporter (DMT) superfamily. Small multidrug resistance (SMR) (TC 2.A.7.1) family.</text>
</comment>
<dbReference type="AlphaFoldDB" id="A0A268P0T6"/>
<dbReference type="SUPFAM" id="SSF103481">
    <property type="entry name" value="Multidrug resistance efflux transporter EmrE"/>
    <property type="match status" value="1"/>
</dbReference>
<name>A0A268P0T6_SHOCL</name>
<sequence length="104" mass="11191">MAWVYVIVAGLLEMFGLAMMNRFKIEKTLLPLGLLVIGFSASFFLLSLAMETLPMGTVYAVWTGIGAFGGAAIGMFVYGEPKTASRIFFIFLILGSVIALKAVS</sequence>
<keyword evidence="4 7" id="KW-0812">Transmembrane</keyword>
<evidence type="ECO:0000256" key="6">
    <source>
        <dbReference type="ARBA" id="ARBA00023136"/>
    </source>
</evidence>
<evidence type="ECO:0000256" key="2">
    <source>
        <dbReference type="ARBA" id="ARBA00022448"/>
    </source>
</evidence>
<comment type="subcellular location">
    <subcellularLocation>
        <location evidence="1 7">Cell membrane</location>
        <topology evidence="1 7">Multi-pass membrane protein</topology>
    </subcellularLocation>
</comment>
<evidence type="ECO:0000256" key="5">
    <source>
        <dbReference type="ARBA" id="ARBA00022989"/>
    </source>
</evidence>
<dbReference type="PANTHER" id="PTHR30561:SF0">
    <property type="entry name" value="GUANIDINIUM EXPORTER"/>
    <property type="match status" value="1"/>
</dbReference>
<protein>
    <submittedName>
        <fullName evidence="8">QacE family quaternary ammonium compound efflux SMR transporter</fullName>
    </submittedName>
</protein>
<comment type="caution">
    <text evidence="8">The sequence shown here is derived from an EMBL/GenBank/DDBJ whole genome shotgun (WGS) entry which is preliminary data.</text>
</comment>
<dbReference type="EMBL" id="NPCC01000012">
    <property type="protein sequence ID" value="PAE88900.1"/>
    <property type="molecule type" value="Genomic_DNA"/>
</dbReference>
<dbReference type="Pfam" id="PF00893">
    <property type="entry name" value="Multi_Drug_Res"/>
    <property type="match status" value="1"/>
</dbReference>